<dbReference type="AlphaFoldDB" id="A0A6N3B0D9"/>
<organism evidence="1">
    <name type="scientific">Streptococcus oralis</name>
    <dbReference type="NCBI Taxonomy" id="1303"/>
    <lineage>
        <taxon>Bacteria</taxon>
        <taxon>Bacillati</taxon>
        <taxon>Bacillota</taxon>
        <taxon>Bacilli</taxon>
        <taxon>Lactobacillales</taxon>
        <taxon>Streptococcaceae</taxon>
        <taxon>Streptococcus</taxon>
    </lineage>
</organism>
<protein>
    <submittedName>
        <fullName evidence="1">Uncharacterized protein</fullName>
    </submittedName>
</protein>
<name>A0A6N3B0D9_STROR</name>
<dbReference type="RefSeq" id="WP_422070374.1">
    <property type="nucleotide sequence ID" value="NZ_CACRUL010000012.1"/>
</dbReference>
<sequence length="124" mass="15007">MDLEFDVKEYQELKNFYMNTIFKLNEKLENSPSILSIEDELFFIDRLQTLPIDEIRENKEIFKRIISAIQESHQDNGIFEITDENIKIFFEFVIWVRNLKKLYHLDFEKYIDGLDTNFDGSQQI</sequence>
<dbReference type="EMBL" id="CACRUL010000012">
    <property type="protein sequence ID" value="VYT97341.1"/>
    <property type="molecule type" value="Genomic_DNA"/>
</dbReference>
<proteinExistence type="predicted"/>
<reference evidence="1" key="1">
    <citation type="submission" date="2019-11" db="EMBL/GenBank/DDBJ databases">
        <authorList>
            <person name="Feng L."/>
        </authorList>
    </citation>
    <scope>NUCLEOTIDE SEQUENCE</scope>
    <source>
        <strain evidence="1">SrubneriLFYP117</strain>
    </source>
</reference>
<gene>
    <name evidence="1" type="ORF">SRLFYP117_00704</name>
</gene>
<accession>A0A6N3B0D9</accession>
<evidence type="ECO:0000313" key="1">
    <source>
        <dbReference type="EMBL" id="VYT97341.1"/>
    </source>
</evidence>